<accession>A0A382ANV6</accession>
<organism evidence="1">
    <name type="scientific">marine metagenome</name>
    <dbReference type="NCBI Taxonomy" id="408172"/>
    <lineage>
        <taxon>unclassified sequences</taxon>
        <taxon>metagenomes</taxon>
        <taxon>ecological metagenomes</taxon>
    </lineage>
</organism>
<dbReference type="EMBL" id="UINC01026146">
    <property type="protein sequence ID" value="SVB03064.1"/>
    <property type="molecule type" value="Genomic_DNA"/>
</dbReference>
<name>A0A382ANV6_9ZZZZ</name>
<evidence type="ECO:0000313" key="1">
    <source>
        <dbReference type="EMBL" id="SVB03064.1"/>
    </source>
</evidence>
<reference evidence="1" key="1">
    <citation type="submission" date="2018-05" db="EMBL/GenBank/DDBJ databases">
        <authorList>
            <person name="Lanie J.A."/>
            <person name="Ng W.-L."/>
            <person name="Kazmierczak K.M."/>
            <person name="Andrzejewski T.M."/>
            <person name="Davidsen T.M."/>
            <person name="Wayne K.J."/>
            <person name="Tettelin H."/>
            <person name="Glass J.I."/>
            <person name="Rusch D."/>
            <person name="Podicherti R."/>
            <person name="Tsui H.-C.T."/>
            <person name="Winkler M.E."/>
        </authorList>
    </citation>
    <scope>NUCLEOTIDE SEQUENCE</scope>
</reference>
<dbReference type="AlphaFoldDB" id="A0A382ANV6"/>
<sequence length="56" mass="6111">MNTRNLYFRIRFPNLPVMGAQKNPLLGSGTNNGSDTTRIVRAAGEEGKYTSGIEVP</sequence>
<protein>
    <submittedName>
        <fullName evidence="1">Uncharacterized protein</fullName>
    </submittedName>
</protein>
<proteinExistence type="predicted"/>
<gene>
    <name evidence="1" type="ORF">METZ01_LOCUS155918</name>
</gene>